<evidence type="ECO:0000313" key="2">
    <source>
        <dbReference type="EMBL" id="MVA75713.1"/>
    </source>
</evidence>
<dbReference type="Gene3D" id="2.130.10.10">
    <property type="entry name" value="YVTN repeat-like/Quinoprotein amine dehydrogenase"/>
    <property type="match status" value="1"/>
</dbReference>
<organism evidence="2 3">
    <name type="scientific">Auraticoccus cholistanensis</name>
    <dbReference type="NCBI Taxonomy" id="2656650"/>
    <lineage>
        <taxon>Bacteria</taxon>
        <taxon>Bacillati</taxon>
        <taxon>Actinomycetota</taxon>
        <taxon>Actinomycetes</taxon>
        <taxon>Propionibacteriales</taxon>
        <taxon>Propionibacteriaceae</taxon>
        <taxon>Auraticoccus</taxon>
    </lineage>
</organism>
<sequence>MTVEPPLAVEGCGDDRQDALDLAHSDHCTALVPDIDSILRTVKDISNRRTRRELGMDNWRLVAEARGVLVGTLAGATGGGGVRRFGAAGSLVPALEERQGVAALLWHPTLPVLYGLTMGPEGRLFAWREEKGVVHLAADRPSHGTVPCHLAADPRGAFLLLANYGTGSLTVFPVEEDGVPAAAPAWLQALAGRGPRADRQQRSFAHHVAFMDDEVVLVNDLGGDALVSFRLDRGTGRLEQLEVSPMPAGSGPRHMVVLPDDRVVVSGELDNTVVLGHYDRASAHVTVAAVAPSSWSTEVRRPVGESLASDILAAGADVVYVANRGYDTIASLRVGADSLTPVSELAAGGSWPQHLAVVDDTLLVACQRSDAVAVWVGAAGARPRLLGTVPVERPAWLLTAPGGRGLSTWPDRR</sequence>
<keyword evidence="3" id="KW-1185">Reference proteome</keyword>
<dbReference type="EMBL" id="WPCU01000005">
    <property type="protein sequence ID" value="MVA75713.1"/>
    <property type="molecule type" value="Genomic_DNA"/>
</dbReference>
<dbReference type="Proteomes" id="UP000435304">
    <property type="component" value="Unassembled WGS sequence"/>
</dbReference>
<comment type="caution">
    <text evidence="2">The sequence shown here is derived from an EMBL/GenBank/DDBJ whole genome shotgun (WGS) entry which is preliminary data.</text>
</comment>
<accession>A0A6A9USC6</accession>
<dbReference type="SUPFAM" id="SSF51004">
    <property type="entry name" value="C-terminal (heme d1) domain of cytochrome cd1-nitrite reductase"/>
    <property type="match status" value="1"/>
</dbReference>
<reference evidence="2 3" key="1">
    <citation type="submission" date="2019-12" db="EMBL/GenBank/DDBJ databases">
        <title>Auraticoccus cholistani sp. nov., an actinomycete isolated from soil of Cholistan desert.</title>
        <authorList>
            <person name="Cheema M.T."/>
        </authorList>
    </citation>
    <scope>NUCLEOTIDE SEQUENCE [LARGE SCALE GENOMIC DNA]</scope>
    <source>
        <strain evidence="2 3">F435</strain>
    </source>
</reference>
<evidence type="ECO:0000313" key="3">
    <source>
        <dbReference type="Proteomes" id="UP000435304"/>
    </source>
</evidence>
<dbReference type="Pfam" id="PF10282">
    <property type="entry name" value="Lactonase"/>
    <property type="match status" value="1"/>
</dbReference>
<dbReference type="InterPro" id="IPR050282">
    <property type="entry name" value="Cycloisomerase_2"/>
</dbReference>
<dbReference type="InterPro" id="IPR019405">
    <property type="entry name" value="Lactonase_7-beta_prop"/>
</dbReference>
<evidence type="ECO:0000256" key="1">
    <source>
        <dbReference type="ARBA" id="ARBA00005564"/>
    </source>
</evidence>
<dbReference type="PANTHER" id="PTHR30344:SF1">
    <property type="entry name" value="6-PHOSPHOGLUCONOLACTONASE"/>
    <property type="match status" value="1"/>
</dbReference>
<dbReference type="AlphaFoldDB" id="A0A6A9USC6"/>
<dbReference type="InterPro" id="IPR011048">
    <property type="entry name" value="Haem_d1_sf"/>
</dbReference>
<comment type="similarity">
    <text evidence="1">Belongs to the cycloisomerase 2 family.</text>
</comment>
<name>A0A6A9USC6_9ACTN</name>
<dbReference type="GO" id="GO:0017057">
    <property type="term" value="F:6-phosphogluconolactonase activity"/>
    <property type="evidence" value="ECO:0007669"/>
    <property type="project" value="TreeGrafter"/>
</dbReference>
<gene>
    <name evidence="2" type="ORF">GC722_06700</name>
</gene>
<proteinExistence type="inferred from homology"/>
<protein>
    <submittedName>
        <fullName evidence="2">Beta-propeller fold lactonase family protein</fullName>
    </submittedName>
</protein>
<dbReference type="PANTHER" id="PTHR30344">
    <property type="entry name" value="6-PHOSPHOGLUCONOLACTONASE-RELATED"/>
    <property type="match status" value="1"/>
</dbReference>
<dbReference type="InterPro" id="IPR015943">
    <property type="entry name" value="WD40/YVTN_repeat-like_dom_sf"/>
</dbReference>